<feature type="compositionally biased region" description="Polar residues" evidence="9">
    <location>
        <begin position="256"/>
        <end position="267"/>
    </location>
</feature>
<dbReference type="InterPro" id="IPR000276">
    <property type="entry name" value="GPCR_Rhodpsn"/>
</dbReference>
<feature type="region of interest" description="Disordered" evidence="9">
    <location>
        <begin position="402"/>
        <end position="432"/>
    </location>
</feature>
<dbReference type="InterPro" id="IPR017452">
    <property type="entry name" value="GPCR_Rhodpsn_7TM"/>
</dbReference>
<gene>
    <name evidence="12" type="primary">DRD2A</name>
</gene>
<keyword evidence="4 10" id="KW-1133">Transmembrane helix</keyword>
<feature type="domain" description="G-protein coupled receptors family 1 profile" evidence="11">
    <location>
        <begin position="43"/>
        <end position="503"/>
    </location>
</feature>
<dbReference type="PANTHER" id="PTHR24248:SF129">
    <property type="entry name" value="G-PROTEIN COUPLED RECEPTORS FAMILY 1 PROFILE DOMAIN-CONTAINING PROTEIN"/>
    <property type="match status" value="1"/>
</dbReference>
<evidence type="ECO:0000256" key="3">
    <source>
        <dbReference type="ARBA" id="ARBA00022692"/>
    </source>
</evidence>
<evidence type="ECO:0000256" key="10">
    <source>
        <dbReference type="SAM" id="Phobius"/>
    </source>
</evidence>
<feature type="region of interest" description="Disordered" evidence="9">
    <location>
        <begin position="229"/>
        <end position="290"/>
    </location>
</feature>
<keyword evidence="3 10" id="KW-0812">Transmembrane</keyword>
<feature type="transmembrane region" description="Helical" evidence="10">
    <location>
        <begin position="143"/>
        <end position="165"/>
    </location>
</feature>
<dbReference type="PROSITE" id="PS50262">
    <property type="entry name" value="G_PROTEIN_RECEP_F1_2"/>
    <property type="match status" value="1"/>
</dbReference>
<feature type="region of interest" description="Disordered" evidence="9">
    <location>
        <begin position="349"/>
        <end position="374"/>
    </location>
</feature>
<evidence type="ECO:0000256" key="4">
    <source>
        <dbReference type="ARBA" id="ARBA00022989"/>
    </source>
</evidence>
<keyword evidence="7 12" id="KW-0675">Receptor</keyword>
<evidence type="ECO:0000256" key="1">
    <source>
        <dbReference type="ARBA" id="ARBA00004651"/>
    </source>
</evidence>
<feature type="compositionally biased region" description="Polar residues" evidence="9">
    <location>
        <begin position="275"/>
        <end position="290"/>
    </location>
</feature>
<keyword evidence="8" id="KW-0807">Transducer</keyword>
<feature type="compositionally biased region" description="Basic and acidic residues" evidence="9">
    <location>
        <begin position="229"/>
        <end position="252"/>
    </location>
</feature>
<keyword evidence="6 10" id="KW-0472">Membrane</keyword>
<dbReference type="SUPFAM" id="SSF81321">
    <property type="entry name" value="Family A G protein-coupled receptor-like"/>
    <property type="match status" value="1"/>
</dbReference>
<evidence type="ECO:0000256" key="2">
    <source>
        <dbReference type="ARBA" id="ARBA00022475"/>
    </source>
</evidence>
<feature type="transmembrane region" description="Helical" evidence="10">
    <location>
        <begin position="23"/>
        <end position="52"/>
    </location>
</feature>
<dbReference type="GO" id="GO:0005886">
    <property type="term" value="C:plasma membrane"/>
    <property type="evidence" value="ECO:0007669"/>
    <property type="project" value="UniProtKB-SubCell"/>
</dbReference>
<keyword evidence="5" id="KW-0297">G-protein coupled receptor</keyword>
<feature type="compositionally biased region" description="Polar residues" evidence="9">
    <location>
        <begin position="349"/>
        <end position="365"/>
    </location>
</feature>
<dbReference type="Gene3D" id="1.20.1070.10">
    <property type="entry name" value="Rhodopsin 7-helix transmembrane proteins"/>
    <property type="match status" value="2"/>
</dbReference>
<dbReference type="EMBL" id="HADY01001526">
    <property type="protein sequence ID" value="SBP40011.1"/>
    <property type="molecule type" value="Transcribed_RNA"/>
</dbReference>
<dbReference type="PRINTS" id="PR00237">
    <property type="entry name" value="GPCRRHODOPSN"/>
</dbReference>
<protein>
    <submittedName>
        <fullName evidence="12">Dopamine receptor D2a</fullName>
    </submittedName>
</protein>
<evidence type="ECO:0000259" key="11">
    <source>
        <dbReference type="PROSITE" id="PS50262"/>
    </source>
</evidence>
<organism evidence="12">
    <name type="scientific">Nothobranchius furzeri</name>
    <name type="common">Turquoise killifish</name>
    <dbReference type="NCBI Taxonomy" id="105023"/>
    <lineage>
        <taxon>Eukaryota</taxon>
        <taxon>Metazoa</taxon>
        <taxon>Chordata</taxon>
        <taxon>Craniata</taxon>
        <taxon>Vertebrata</taxon>
        <taxon>Euteleostomi</taxon>
        <taxon>Actinopterygii</taxon>
        <taxon>Neopterygii</taxon>
        <taxon>Teleostei</taxon>
        <taxon>Neoteleostei</taxon>
        <taxon>Acanthomorphata</taxon>
        <taxon>Ovalentaria</taxon>
        <taxon>Atherinomorphae</taxon>
        <taxon>Cyprinodontiformes</taxon>
        <taxon>Nothobranchiidae</taxon>
        <taxon>Nothobranchius</taxon>
    </lineage>
</organism>
<reference evidence="12" key="1">
    <citation type="submission" date="2016-05" db="EMBL/GenBank/DDBJ databases">
        <authorList>
            <person name="Lavstsen T."/>
            <person name="Jespersen J.S."/>
        </authorList>
    </citation>
    <scope>NUCLEOTIDE SEQUENCE</scope>
    <source>
        <tissue evidence="12">Brain</tissue>
    </source>
</reference>
<evidence type="ECO:0000256" key="9">
    <source>
        <dbReference type="SAM" id="MobiDB-lite"/>
    </source>
</evidence>
<dbReference type="AlphaFoldDB" id="A0A1A7ZCJ0"/>
<reference evidence="12" key="2">
    <citation type="submission" date="2016-06" db="EMBL/GenBank/DDBJ databases">
        <title>The genome of a short-lived fish provides insights into sex chromosome evolution and the genetic control of aging.</title>
        <authorList>
            <person name="Reichwald K."/>
            <person name="Felder M."/>
            <person name="Petzold A."/>
            <person name="Koch P."/>
            <person name="Groth M."/>
            <person name="Platzer M."/>
        </authorList>
    </citation>
    <scope>NUCLEOTIDE SEQUENCE</scope>
    <source>
        <tissue evidence="12">Brain</tissue>
    </source>
</reference>
<feature type="transmembrane region" description="Helical" evidence="10">
    <location>
        <begin position="467"/>
        <end position="490"/>
    </location>
</feature>
<proteinExistence type="predicted"/>
<evidence type="ECO:0000256" key="6">
    <source>
        <dbReference type="ARBA" id="ARBA00023136"/>
    </source>
</evidence>
<evidence type="ECO:0000256" key="7">
    <source>
        <dbReference type="ARBA" id="ARBA00023170"/>
    </source>
</evidence>
<evidence type="ECO:0000313" key="12">
    <source>
        <dbReference type="EMBL" id="SBP40011.1"/>
    </source>
</evidence>
<evidence type="ECO:0000256" key="8">
    <source>
        <dbReference type="ARBA" id="ARBA00023224"/>
    </source>
</evidence>
<accession>A0A1A7ZCJ0</accession>
<name>A0A1A7ZCJ0_NOTFU</name>
<dbReference type="Pfam" id="PF00001">
    <property type="entry name" value="7tm_1"/>
    <property type="match status" value="1"/>
</dbReference>
<sequence>MRGEPTPEWDSGNITVWEQHFDVALVVANCLVLLITSVVGIAANIFVILAVCHQKSLQTSVNALVVNLAVADFLRCVLDCPILLDIITTVHQKGHMDILVCDTQMASFNFSSCVQLLTLACISAERYQAIANPFQASQRKRRIMVLLPLTWTLAFLVAVFCQMFLKDSPVYAQCKGQKGGTSPSGLFVLLLLWAACFGVITGFYARIFALIRSHNRKIFDKGIFVPKKGSTEHKPRRTETADVENGHSKSEPEQILSISTAQTQAAPNQFKKKSSLTSGEAPQFESISSEKTTELKNIAAAVSHLEMNQPHPLAGHVVEKSLKTESCSPLSIKMETKPLSQDAAANIRGSNGATQNASSNFNADNQSRESLKPAANDPSLHVLLSAQRDNPESASFLMTDLKQEQRSNTGEKQAALVSDQTASTPPDPNTEAKTQNIELEGAVCIMPSKANRERARKNKESRMTKRAGFIILTFLLFWLPLITSILVNVFTHKNKNPQVMSEF</sequence>
<evidence type="ECO:0000256" key="5">
    <source>
        <dbReference type="ARBA" id="ARBA00023040"/>
    </source>
</evidence>
<dbReference type="GO" id="GO:0071875">
    <property type="term" value="P:adrenergic receptor signaling pathway"/>
    <property type="evidence" value="ECO:0007669"/>
    <property type="project" value="UniProtKB-ARBA"/>
</dbReference>
<comment type="subcellular location">
    <subcellularLocation>
        <location evidence="1">Cell membrane</location>
        <topology evidence="1">Multi-pass membrane protein</topology>
    </subcellularLocation>
</comment>
<dbReference type="CDD" id="cd00637">
    <property type="entry name" value="7tm_classA_rhodopsin-like"/>
    <property type="match status" value="1"/>
</dbReference>
<dbReference type="GO" id="GO:0004930">
    <property type="term" value="F:G protein-coupled receptor activity"/>
    <property type="evidence" value="ECO:0007669"/>
    <property type="project" value="UniProtKB-KW"/>
</dbReference>
<feature type="transmembrane region" description="Helical" evidence="10">
    <location>
        <begin position="185"/>
        <end position="211"/>
    </location>
</feature>
<keyword evidence="2" id="KW-1003">Cell membrane</keyword>
<dbReference type="PANTHER" id="PTHR24248">
    <property type="entry name" value="ADRENERGIC RECEPTOR-RELATED G-PROTEIN COUPLED RECEPTOR"/>
    <property type="match status" value="1"/>
</dbReference>